<sequence>MDYAKLSKEVSYALRHAPWEYELEMDDEGWVSVDQLLHALRADSKWESLLGQDFERMLAAAEKKRFEISNGRIRAFYGHSVPDKINKTAGNPPATLYHGTARHTLEHIVKQGLKPMNRQYVHCSEDQETALTVGKRRDAKPVLLKIDAARASAEGVPFYHGNHNIWLADAISPNYISIDERGSLNEYDSF</sequence>
<evidence type="ECO:0000256" key="3">
    <source>
        <dbReference type="ARBA" id="ARBA00023027"/>
    </source>
</evidence>
<evidence type="ECO:0000313" key="7">
    <source>
        <dbReference type="Proteomes" id="UP000256304"/>
    </source>
</evidence>
<dbReference type="AlphaFoldDB" id="A0A3D9SMF5"/>
<evidence type="ECO:0000256" key="2">
    <source>
        <dbReference type="ARBA" id="ARBA00022679"/>
    </source>
</evidence>
<dbReference type="GO" id="GO:0003950">
    <property type="term" value="F:NAD+ poly-ADP-ribosyltransferase activity"/>
    <property type="evidence" value="ECO:0007669"/>
    <property type="project" value="InterPro"/>
</dbReference>
<keyword evidence="7" id="KW-1185">Reference proteome</keyword>
<dbReference type="PANTHER" id="PTHR12684:SF2">
    <property type="entry name" value="TRNA 2'-PHOSPHOTRANSFERASE 1"/>
    <property type="match status" value="1"/>
</dbReference>
<dbReference type="EC" id="2.7.1.-" evidence="5"/>
<accession>A0A3D9SMF5</accession>
<reference evidence="6 7" key="1">
    <citation type="submission" date="2018-08" db="EMBL/GenBank/DDBJ databases">
        <title>Genomic Encyclopedia of Type Strains, Phase III (KMG-III): the genomes of soil and plant-associated and newly described type strains.</title>
        <authorList>
            <person name="Whitman W."/>
        </authorList>
    </citation>
    <scope>NUCLEOTIDE SEQUENCE [LARGE SCALE GENOMIC DNA]</scope>
    <source>
        <strain evidence="6 7">CGMCC 1.10966</strain>
    </source>
</reference>
<comment type="similarity">
    <text evidence="1 5">Belongs to the KptA/TPT1 family.</text>
</comment>
<dbReference type="InterPro" id="IPR042081">
    <property type="entry name" value="RNA_2'-PTrans_C"/>
</dbReference>
<evidence type="ECO:0000256" key="4">
    <source>
        <dbReference type="ARBA" id="ARBA00025212"/>
    </source>
</evidence>
<dbReference type="Pfam" id="PF01885">
    <property type="entry name" value="PTS_2-RNA"/>
    <property type="match status" value="1"/>
</dbReference>
<dbReference type="InterPro" id="IPR042080">
    <property type="entry name" value="RNA_2'-PTrans_N"/>
</dbReference>
<proteinExistence type="inferred from homology"/>
<keyword evidence="2 5" id="KW-0808">Transferase</keyword>
<dbReference type="Gene3D" id="3.20.170.30">
    <property type="match status" value="1"/>
</dbReference>
<protein>
    <recommendedName>
        <fullName evidence="5">Probable RNA 2'-phosphotransferase</fullName>
        <ecNumber evidence="5">2.7.1.-</ecNumber>
    </recommendedName>
</protein>
<comment type="caution">
    <text evidence="6">The sequence shown here is derived from an EMBL/GenBank/DDBJ whole genome shotgun (WGS) entry which is preliminary data.</text>
</comment>
<name>A0A3D9SMF5_9BACL</name>
<dbReference type="SUPFAM" id="SSF56399">
    <property type="entry name" value="ADP-ribosylation"/>
    <property type="match status" value="1"/>
</dbReference>
<evidence type="ECO:0000313" key="6">
    <source>
        <dbReference type="EMBL" id="REE92744.1"/>
    </source>
</evidence>
<dbReference type="GO" id="GO:0006388">
    <property type="term" value="P:tRNA splicing, via endonucleolytic cleavage and ligation"/>
    <property type="evidence" value="ECO:0007669"/>
    <property type="project" value="UniProtKB-UniRule"/>
</dbReference>
<evidence type="ECO:0000256" key="1">
    <source>
        <dbReference type="ARBA" id="ARBA00009836"/>
    </source>
</evidence>
<dbReference type="OrthoDB" id="4537997at2"/>
<organism evidence="6 7">
    <name type="scientific">Paenibacillus taihuensis</name>
    <dbReference type="NCBI Taxonomy" id="1156355"/>
    <lineage>
        <taxon>Bacteria</taxon>
        <taxon>Bacillati</taxon>
        <taxon>Bacillota</taxon>
        <taxon>Bacilli</taxon>
        <taxon>Bacillales</taxon>
        <taxon>Paenibacillaceae</taxon>
        <taxon>Paenibacillus</taxon>
    </lineage>
</organism>
<gene>
    <name evidence="5" type="primary">kptA</name>
    <name evidence="6" type="ORF">A8990_10342</name>
</gene>
<dbReference type="InterPro" id="IPR002745">
    <property type="entry name" value="Ptrans_KptA/Tpt1"/>
</dbReference>
<evidence type="ECO:0000256" key="5">
    <source>
        <dbReference type="HAMAP-Rule" id="MF_00299"/>
    </source>
</evidence>
<dbReference type="HAMAP" id="MF_00299">
    <property type="entry name" value="KptA"/>
    <property type="match status" value="1"/>
</dbReference>
<comment type="function">
    <text evidence="4 5">Removes the 2'-phosphate from RNA via an intermediate in which the phosphate is ADP-ribosylated by NAD followed by a presumed transesterification to release the RNA and generate ADP-ribose 1''-2''-cyclic phosphate (APPR&gt;P). May function as an ADP-ribosylase.</text>
</comment>
<dbReference type="Gene3D" id="1.10.10.970">
    <property type="entry name" value="RNA 2'-phosphotransferase, Tpt1/KptA family, N-terminal domain"/>
    <property type="match status" value="1"/>
</dbReference>
<dbReference type="PANTHER" id="PTHR12684">
    <property type="entry name" value="PUTATIVE PHOSPHOTRANSFERASE"/>
    <property type="match status" value="1"/>
</dbReference>
<keyword evidence="3 5" id="KW-0520">NAD</keyword>
<dbReference type="InterPro" id="IPR022928">
    <property type="entry name" value="RNA_2'-PTrans_KptA"/>
</dbReference>
<dbReference type="RefSeq" id="WP_116187672.1">
    <property type="nucleotide sequence ID" value="NZ_QTTN01000003.1"/>
</dbReference>
<dbReference type="Proteomes" id="UP000256304">
    <property type="component" value="Unassembled WGS sequence"/>
</dbReference>
<dbReference type="EMBL" id="QTTN01000003">
    <property type="protein sequence ID" value="REE92744.1"/>
    <property type="molecule type" value="Genomic_DNA"/>
</dbReference>
<dbReference type="GO" id="GO:0000215">
    <property type="term" value="F:tRNA 2'-phosphotransferase activity"/>
    <property type="evidence" value="ECO:0007669"/>
    <property type="project" value="TreeGrafter"/>
</dbReference>